<evidence type="ECO:0000313" key="1">
    <source>
        <dbReference type="EMBL" id="JAH88570.1"/>
    </source>
</evidence>
<accession>A0A0E9WG51</accession>
<reference evidence="1" key="1">
    <citation type="submission" date="2014-11" db="EMBL/GenBank/DDBJ databases">
        <authorList>
            <person name="Amaro Gonzalez C."/>
        </authorList>
    </citation>
    <scope>NUCLEOTIDE SEQUENCE</scope>
</reference>
<name>A0A0E9WG51_ANGAN</name>
<sequence>MTPIFWNTIYENRLKNPYILIQKYEKYRISVSCLLVPLFKIQTRTAI</sequence>
<proteinExistence type="predicted"/>
<dbReference type="EMBL" id="GBXM01020007">
    <property type="protein sequence ID" value="JAH88570.1"/>
    <property type="molecule type" value="Transcribed_RNA"/>
</dbReference>
<reference evidence="1" key="2">
    <citation type="journal article" date="2015" name="Fish Shellfish Immunol.">
        <title>Early steps in the European eel (Anguilla anguilla)-Vibrio vulnificus interaction in the gills: Role of the RtxA13 toxin.</title>
        <authorList>
            <person name="Callol A."/>
            <person name="Pajuelo D."/>
            <person name="Ebbesson L."/>
            <person name="Teles M."/>
            <person name="MacKenzie S."/>
            <person name="Amaro C."/>
        </authorList>
    </citation>
    <scope>NUCLEOTIDE SEQUENCE</scope>
</reference>
<organism evidence="1">
    <name type="scientific">Anguilla anguilla</name>
    <name type="common">European freshwater eel</name>
    <name type="synonym">Muraena anguilla</name>
    <dbReference type="NCBI Taxonomy" id="7936"/>
    <lineage>
        <taxon>Eukaryota</taxon>
        <taxon>Metazoa</taxon>
        <taxon>Chordata</taxon>
        <taxon>Craniata</taxon>
        <taxon>Vertebrata</taxon>
        <taxon>Euteleostomi</taxon>
        <taxon>Actinopterygii</taxon>
        <taxon>Neopterygii</taxon>
        <taxon>Teleostei</taxon>
        <taxon>Anguilliformes</taxon>
        <taxon>Anguillidae</taxon>
        <taxon>Anguilla</taxon>
    </lineage>
</organism>
<dbReference type="AlphaFoldDB" id="A0A0E9WG51"/>
<protein>
    <submittedName>
        <fullName evidence="1">Uncharacterized protein</fullName>
    </submittedName>
</protein>